<dbReference type="RefSeq" id="WP_188850716.1">
    <property type="nucleotide sequence ID" value="NZ_BMJJ01000004.1"/>
</dbReference>
<dbReference type="AlphaFoldDB" id="A0A917D9S1"/>
<accession>A0A917D9S1</accession>
<dbReference type="InterPro" id="IPR003018">
    <property type="entry name" value="GAF"/>
</dbReference>
<protein>
    <submittedName>
        <fullName evidence="2">GAF domain-containing protein</fullName>
    </submittedName>
</protein>
<dbReference type="Pfam" id="PF01590">
    <property type="entry name" value="GAF"/>
    <property type="match status" value="1"/>
</dbReference>
<dbReference type="InterPro" id="IPR029016">
    <property type="entry name" value="GAF-like_dom_sf"/>
</dbReference>
<feature type="domain" description="GAF" evidence="1">
    <location>
        <begin position="88"/>
        <end position="162"/>
    </location>
</feature>
<evidence type="ECO:0000313" key="2">
    <source>
        <dbReference type="EMBL" id="GGD19380.1"/>
    </source>
</evidence>
<reference evidence="2" key="1">
    <citation type="journal article" date="2014" name="Int. J. Syst. Evol. Microbiol.">
        <title>Complete genome sequence of Corynebacterium casei LMG S-19264T (=DSM 44701T), isolated from a smear-ripened cheese.</title>
        <authorList>
            <consortium name="US DOE Joint Genome Institute (JGI-PGF)"/>
            <person name="Walter F."/>
            <person name="Albersmeier A."/>
            <person name="Kalinowski J."/>
            <person name="Ruckert C."/>
        </authorList>
    </citation>
    <scope>NUCLEOTIDE SEQUENCE</scope>
    <source>
        <strain evidence="2">CGMCC 1.15493</strain>
    </source>
</reference>
<gene>
    <name evidence="2" type="ORF">GCM10011335_22860</name>
</gene>
<dbReference type="Proteomes" id="UP000613160">
    <property type="component" value="Unassembled WGS sequence"/>
</dbReference>
<name>A0A917D9S1_9HYPH</name>
<dbReference type="Gene3D" id="3.30.450.40">
    <property type="match status" value="1"/>
</dbReference>
<proteinExistence type="predicted"/>
<sequence length="173" mass="18723">MTRTTSTGRFDLLAAGLALDRAQALSGQPDALFKAFDDICRQAVGHQLFTLLAWAPETNDVQRVYSSRPDSYPPGRRKAMGVTAWGERVLKGGRTWIGRTADDIRWAFPDHELILSLGCEACINAPVRWNGAVLGAVSALGPAEAYDENDLEGLDRLAARLAPGFLTLAASPR</sequence>
<evidence type="ECO:0000259" key="1">
    <source>
        <dbReference type="Pfam" id="PF01590"/>
    </source>
</evidence>
<dbReference type="EMBL" id="BMJJ01000004">
    <property type="protein sequence ID" value="GGD19380.1"/>
    <property type="molecule type" value="Genomic_DNA"/>
</dbReference>
<organism evidence="2 3">
    <name type="scientific">Aureimonas glaciei</name>
    <dbReference type="NCBI Taxonomy" id="1776957"/>
    <lineage>
        <taxon>Bacteria</taxon>
        <taxon>Pseudomonadati</taxon>
        <taxon>Pseudomonadota</taxon>
        <taxon>Alphaproteobacteria</taxon>
        <taxon>Hyphomicrobiales</taxon>
        <taxon>Aurantimonadaceae</taxon>
        <taxon>Aureimonas</taxon>
    </lineage>
</organism>
<reference evidence="2" key="2">
    <citation type="submission" date="2020-09" db="EMBL/GenBank/DDBJ databases">
        <authorList>
            <person name="Sun Q."/>
            <person name="Zhou Y."/>
        </authorList>
    </citation>
    <scope>NUCLEOTIDE SEQUENCE</scope>
    <source>
        <strain evidence="2">CGMCC 1.15493</strain>
    </source>
</reference>
<evidence type="ECO:0000313" key="3">
    <source>
        <dbReference type="Proteomes" id="UP000613160"/>
    </source>
</evidence>
<dbReference type="SUPFAM" id="SSF55781">
    <property type="entry name" value="GAF domain-like"/>
    <property type="match status" value="1"/>
</dbReference>
<keyword evidence="3" id="KW-1185">Reference proteome</keyword>
<comment type="caution">
    <text evidence="2">The sequence shown here is derived from an EMBL/GenBank/DDBJ whole genome shotgun (WGS) entry which is preliminary data.</text>
</comment>